<reference evidence="2 3" key="1">
    <citation type="submission" date="2024-03" db="EMBL/GenBank/DDBJ databases">
        <title>Natural products discovery in diverse microorganisms through a two-stage MS feature dereplication strategy.</title>
        <authorList>
            <person name="Zhang R."/>
        </authorList>
    </citation>
    <scope>NUCLEOTIDE SEQUENCE [LARGE SCALE GENOMIC DNA]</scope>
    <source>
        <strain evidence="2 3">18930</strain>
    </source>
</reference>
<dbReference type="EMBL" id="CP147846">
    <property type="protein sequence ID" value="WXG68492.1"/>
    <property type="molecule type" value="Genomic_DNA"/>
</dbReference>
<proteinExistence type="predicted"/>
<dbReference type="GO" id="GO:0018786">
    <property type="term" value="F:haloalkane dehalogenase activity"/>
    <property type="evidence" value="ECO:0007669"/>
    <property type="project" value="UniProtKB-EC"/>
</dbReference>
<name>A0ABZ2PH63_9NOCA</name>
<dbReference type="EC" id="3.8.1.5" evidence="2"/>
<dbReference type="Gene3D" id="3.40.50.1820">
    <property type="entry name" value="alpha/beta hydrolase"/>
    <property type="match status" value="1"/>
</dbReference>
<dbReference type="Proteomes" id="UP001432000">
    <property type="component" value="Chromosome"/>
</dbReference>
<evidence type="ECO:0000313" key="3">
    <source>
        <dbReference type="Proteomes" id="UP001432000"/>
    </source>
</evidence>
<protein>
    <submittedName>
        <fullName evidence="2">Haloalkane dehalogenase</fullName>
        <ecNumber evidence="2">3.8.1.5</ecNumber>
    </submittedName>
</protein>
<dbReference type="InterPro" id="IPR029058">
    <property type="entry name" value="AB_hydrolase_fold"/>
</dbReference>
<dbReference type="InterPro" id="IPR000639">
    <property type="entry name" value="Epox_hydrolase-like"/>
</dbReference>
<feature type="domain" description="AB hydrolase-1" evidence="1">
    <location>
        <begin position="22"/>
        <end position="249"/>
    </location>
</feature>
<gene>
    <name evidence="2" type="ORF">WDS16_25440</name>
</gene>
<keyword evidence="2" id="KW-0378">Hydrolase</keyword>
<evidence type="ECO:0000259" key="1">
    <source>
        <dbReference type="Pfam" id="PF00561"/>
    </source>
</evidence>
<dbReference type="Pfam" id="PF00561">
    <property type="entry name" value="Abhydrolase_1"/>
    <property type="match status" value="1"/>
</dbReference>
<keyword evidence="3" id="KW-1185">Reference proteome</keyword>
<dbReference type="PRINTS" id="PR00111">
    <property type="entry name" value="ABHYDROLASE"/>
</dbReference>
<dbReference type="InterPro" id="IPR000073">
    <property type="entry name" value="AB_hydrolase_1"/>
</dbReference>
<evidence type="ECO:0000313" key="2">
    <source>
        <dbReference type="EMBL" id="WXG68492.1"/>
    </source>
</evidence>
<accession>A0ABZ2PH63</accession>
<sequence>MKPRTLPVLGSKMSFTDAGSGPLVLFLHGNPTSSYLWRNIAPAVAAHGYRTIAVDLIGMGASGASNRGYRLVDHLAYLETFLDALAVNELTLVGHDWGGVLALALARSRPDQVRGVSILEAHIHPIDSWSDLPQPDQEMFSRLRAEGSGEQAVLEDNIFVEVVLPSGIVRSLSQEDHDRYRAPFQDPASRAPILQWVREIPIAGNPPDVAHVIRENLDVFRDPDMPTLLIHGTPGALIGPAEIAWCSAHGQSMTFAAVGAGTHFLPEDRPSEIVTALASWLTAVS</sequence>
<dbReference type="SUPFAM" id="SSF53474">
    <property type="entry name" value="alpha/beta-Hydrolases"/>
    <property type="match status" value="1"/>
</dbReference>
<dbReference type="InterPro" id="IPR050266">
    <property type="entry name" value="AB_hydrolase_sf"/>
</dbReference>
<organism evidence="2 3">
    <name type="scientific">Rhodococcus sovatensis</name>
    <dbReference type="NCBI Taxonomy" id="1805840"/>
    <lineage>
        <taxon>Bacteria</taxon>
        <taxon>Bacillati</taxon>
        <taxon>Actinomycetota</taxon>
        <taxon>Actinomycetes</taxon>
        <taxon>Mycobacteriales</taxon>
        <taxon>Nocardiaceae</taxon>
        <taxon>Rhodococcus</taxon>
    </lineage>
</organism>
<dbReference type="RefSeq" id="WP_338888730.1">
    <property type="nucleotide sequence ID" value="NZ_CP147846.1"/>
</dbReference>
<dbReference type="NCBIfam" id="NF002938">
    <property type="entry name" value="PRK03592.1"/>
    <property type="match status" value="1"/>
</dbReference>
<dbReference type="PANTHER" id="PTHR43798:SF33">
    <property type="entry name" value="HYDROLASE, PUTATIVE (AFU_ORTHOLOGUE AFUA_2G14860)-RELATED"/>
    <property type="match status" value="1"/>
</dbReference>
<dbReference type="PRINTS" id="PR00412">
    <property type="entry name" value="EPOXHYDRLASE"/>
</dbReference>
<dbReference type="PANTHER" id="PTHR43798">
    <property type="entry name" value="MONOACYLGLYCEROL LIPASE"/>
    <property type="match status" value="1"/>
</dbReference>